<sequence>MPLNEGELPLAAIARKRHEKTPASWVPPTTMLASFKGLDLVATSLLKGMGHVRTMGSFSPTLIVGKPIHKSNPEAQNKRSSHAGLDDKANLKTQAMIQPKDGLTQRNQPQACQVMGLLLLVATLNIIGTAELSTTLGN</sequence>
<organism evidence="2 3">
    <name type="scientific">Sesamum alatum</name>
    <dbReference type="NCBI Taxonomy" id="300844"/>
    <lineage>
        <taxon>Eukaryota</taxon>
        <taxon>Viridiplantae</taxon>
        <taxon>Streptophyta</taxon>
        <taxon>Embryophyta</taxon>
        <taxon>Tracheophyta</taxon>
        <taxon>Spermatophyta</taxon>
        <taxon>Magnoliopsida</taxon>
        <taxon>eudicotyledons</taxon>
        <taxon>Gunneridae</taxon>
        <taxon>Pentapetalae</taxon>
        <taxon>asterids</taxon>
        <taxon>lamiids</taxon>
        <taxon>Lamiales</taxon>
        <taxon>Pedaliaceae</taxon>
        <taxon>Sesamum</taxon>
    </lineage>
</organism>
<evidence type="ECO:0000256" key="1">
    <source>
        <dbReference type="SAM" id="MobiDB-lite"/>
    </source>
</evidence>
<proteinExistence type="predicted"/>
<gene>
    <name evidence="2" type="ORF">Salat_2421300</name>
</gene>
<feature type="region of interest" description="Disordered" evidence="1">
    <location>
        <begin position="67"/>
        <end position="91"/>
    </location>
</feature>
<dbReference type="Proteomes" id="UP001293254">
    <property type="component" value="Unassembled WGS sequence"/>
</dbReference>
<reference evidence="2" key="2">
    <citation type="journal article" date="2024" name="Plant">
        <title>Genomic evolution and insights into agronomic trait innovations of Sesamum species.</title>
        <authorList>
            <person name="Miao H."/>
            <person name="Wang L."/>
            <person name="Qu L."/>
            <person name="Liu H."/>
            <person name="Sun Y."/>
            <person name="Le M."/>
            <person name="Wang Q."/>
            <person name="Wei S."/>
            <person name="Zheng Y."/>
            <person name="Lin W."/>
            <person name="Duan Y."/>
            <person name="Cao H."/>
            <person name="Xiong S."/>
            <person name="Wang X."/>
            <person name="Wei L."/>
            <person name="Li C."/>
            <person name="Ma Q."/>
            <person name="Ju M."/>
            <person name="Zhao R."/>
            <person name="Li G."/>
            <person name="Mu C."/>
            <person name="Tian Q."/>
            <person name="Mei H."/>
            <person name="Zhang T."/>
            <person name="Gao T."/>
            <person name="Zhang H."/>
        </authorList>
    </citation>
    <scope>NUCLEOTIDE SEQUENCE</scope>
    <source>
        <strain evidence="2">3651</strain>
    </source>
</reference>
<comment type="caution">
    <text evidence="2">The sequence shown here is derived from an EMBL/GenBank/DDBJ whole genome shotgun (WGS) entry which is preliminary data.</text>
</comment>
<evidence type="ECO:0000313" key="2">
    <source>
        <dbReference type="EMBL" id="KAK4420084.1"/>
    </source>
</evidence>
<dbReference type="EMBL" id="JACGWO010000009">
    <property type="protein sequence ID" value="KAK4420084.1"/>
    <property type="molecule type" value="Genomic_DNA"/>
</dbReference>
<name>A0AAE1XY23_9LAMI</name>
<accession>A0AAE1XY23</accession>
<protein>
    <submittedName>
        <fullName evidence="2">Uncharacterized protein</fullName>
    </submittedName>
</protein>
<evidence type="ECO:0000313" key="3">
    <source>
        <dbReference type="Proteomes" id="UP001293254"/>
    </source>
</evidence>
<dbReference type="AlphaFoldDB" id="A0AAE1XY23"/>
<reference evidence="2" key="1">
    <citation type="submission" date="2020-06" db="EMBL/GenBank/DDBJ databases">
        <authorList>
            <person name="Li T."/>
            <person name="Hu X."/>
            <person name="Zhang T."/>
            <person name="Song X."/>
            <person name="Zhang H."/>
            <person name="Dai N."/>
            <person name="Sheng W."/>
            <person name="Hou X."/>
            <person name="Wei L."/>
        </authorList>
    </citation>
    <scope>NUCLEOTIDE SEQUENCE</scope>
    <source>
        <strain evidence="2">3651</strain>
        <tissue evidence="2">Leaf</tissue>
    </source>
</reference>
<keyword evidence="3" id="KW-1185">Reference proteome</keyword>